<accession>A0ABU0G703</accession>
<organism evidence="2 3">
    <name type="scientific">Peteryoungia aggregata LMG 23059</name>
    <dbReference type="NCBI Taxonomy" id="1368425"/>
    <lineage>
        <taxon>Bacteria</taxon>
        <taxon>Pseudomonadati</taxon>
        <taxon>Pseudomonadota</taxon>
        <taxon>Alphaproteobacteria</taxon>
        <taxon>Hyphomicrobiales</taxon>
        <taxon>Rhizobiaceae</taxon>
        <taxon>Peteryoungia</taxon>
    </lineage>
</organism>
<keyword evidence="2" id="KW-0255">Endonuclease</keyword>
<feature type="domain" description="OLD protein-like TOPRIM" evidence="1">
    <location>
        <begin position="45"/>
        <end position="108"/>
    </location>
</feature>
<evidence type="ECO:0000259" key="1">
    <source>
        <dbReference type="Pfam" id="PF20469"/>
    </source>
</evidence>
<dbReference type="InterPro" id="IPR034139">
    <property type="entry name" value="TOPRIM_OLD"/>
</dbReference>
<dbReference type="RefSeq" id="WP_307372521.1">
    <property type="nucleotide sequence ID" value="NZ_JAUSUW010000005.1"/>
</dbReference>
<gene>
    <name evidence="2" type="ORF">J2045_002153</name>
</gene>
<protein>
    <submittedName>
        <fullName evidence="2">ATP-dependent endonuclease of OLD family</fullName>
    </submittedName>
</protein>
<name>A0ABU0G703_9HYPH</name>
<reference evidence="2 3" key="1">
    <citation type="submission" date="2023-07" db="EMBL/GenBank/DDBJ databases">
        <title>Genomic Encyclopedia of Type Strains, Phase IV (KMG-IV): sequencing the most valuable type-strain genomes for metagenomic binning, comparative biology and taxonomic classification.</title>
        <authorList>
            <person name="Goeker M."/>
        </authorList>
    </citation>
    <scope>NUCLEOTIDE SEQUENCE [LARGE SCALE GENOMIC DNA]</scope>
    <source>
        <strain evidence="2 3">DSM 1111</strain>
    </source>
</reference>
<proteinExistence type="predicted"/>
<sequence length="200" mass="22641">MNKLGVDSVLMFMNGNATKLAALDTETRDYFLKLPGYDTLRLVLSKRAILVEGPSDELIVQKAFHRRHGKLPIEAGVDVISVSSLAFKRFLEIADILKIKVDVVTDNDGDVKRLQKKYADYLKHEHIAIQYDTDENARTLEPQILKANGRGVLNDILGTTYATDEDLLKFMQNNKTEVALRLFETDTEWNVPEYISRAVA</sequence>
<comment type="caution">
    <text evidence="2">The sequence shown here is derived from an EMBL/GenBank/DDBJ whole genome shotgun (WGS) entry which is preliminary data.</text>
</comment>
<dbReference type="EMBL" id="JAUSUW010000005">
    <property type="protein sequence ID" value="MDQ0421126.1"/>
    <property type="molecule type" value="Genomic_DNA"/>
</dbReference>
<dbReference type="Proteomes" id="UP001238496">
    <property type="component" value="Unassembled WGS sequence"/>
</dbReference>
<keyword evidence="2" id="KW-0540">Nuclease</keyword>
<dbReference type="Pfam" id="PF20469">
    <property type="entry name" value="OLD-like_TOPRIM"/>
    <property type="match status" value="1"/>
</dbReference>
<keyword evidence="2" id="KW-0378">Hydrolase</keyword>
<evidence type="ECO:0000313" key="3">
    <source>
        <dbReference type="Proteomes" id="UP001238496"/>
    </source>
</evidence>
<dbReference type="GO" id="GO:0004519">
    <property type="term" value="F:endonuclease activity"/>
    <property type="evidence" value="ECO:0007669"/>
    <property type="project" value="UniProtKB-KW"/>
</dbReference>
<dbReference type="CDD" id="cd01026">
    <property type="entry name" value="TOPRIM_OLD"/>
    <property type="match status" value="1"/>
</dbReference>
<keyword evidence="3" id="KW-1185">Reference proteome</keyword>
<evidence type="ECO:0000313" key="2">
    <source>
        <dbReference type="EMBL" id="MDQ0421126.1"/>
    </source>
</evidence>